<reference evidence="2 3" key="1">
    <citation type="journal article" date="2008" name="Nat. Biotechnol.">
        <title>Genome sequencing and analysis of the filamentous fungus Penicillium chrysogenum.</title>
        <authorList>
            <person name="van den Berg M.A."/>
            <person name="Albang R."/>
            <person name="Albermann K."/>
            <person name="Badger J.H."/>
            <person name="Daran J.-M."/>
            <person name="Driessen A.J.M."/>
            <person name="Garcia-Estrada C."/>
            <person name="Fedorova N.D."/>
            <person name="Harris D.M."/>
            <person name="Heijne W.H.M."/>
            <person name="Joardar V.S."/>
            <person name="Kiel J.A.K.W."/>
            <person name="Kovalchuk A."/>
            <person name="Martin J.F."/>
            <person name="Nierman W.C."/>
            <person name="Nijland J.G."/>
            <person name="Pronk J.T."/>
            <person name="Roubos J.A."/>
            <person name="van der Klei I.J."/>
            <person name="van Peij N.N.M.E."/>
            <person name="Veenhuis M."/>
            <person name="von Doehren H."/>
            <person name="Wagner C."/>
            <person name="Wortman J.R."/>
            <person name="Bovenberg R.A.L."/>
        </authorList>
    </citation>
    <scope>NUCLEOTIDE SEQUENCE [LARGE SCALE GENOMIC DNA]</scope>
    <source>
        <strain evidence="3">ATCC 28089 / DSM 1075 / NRRL 1951 / Wisconsin 54-1255</strain>
    </source>
</reference>
<gene>
    <name evidence="2" type="ORF">Pc16g02890</name>
    <name evidence="2" type="ORF">PCH_Pc16g02890</name>
</gene>
<dbReference type="OMA" id="CTFECGC"/>
<dbReference type="VEuPathDB" id="FungiDB:PCH_Pc16g02890"/>
<proteinExistence type="predicted"/>
<feature type="region of interest" description="Disordered" evidence="1">
    <location>
        <begin position="1"/>
        <end position="26"/>
    </location>
</feature>
<name>B6H7K3_PENRW</name>
<sequence length="247" mass="29144">MPFSSRHERKPSRGRAHRKAGGSMTGDKDIWELDLERSGEINILQRYRLRQHLRRPSHDDSERPFISHRLYFIEEDLREVVQEEISIKEGLDVLEKCGKEKERLDVLNTKYWLLERQWWHYHSCLEDGYELRGFELWRSHPKWYMHRDLIKDCASRQGCCARGCGCCLRRKIDPTRAFGVGHCTFECGCCRRARGFEIPEGDKILLKEKCREEIGKLPTHRIVRVAIWGLVGDSYDNPFDMIDAPPS</sequence>
<dbReference type="AlphaFoldDB" id="B6H7K3"/>
<evidence type="ECO:0000256" key="1">
    <source>
        <dbReference type="SAM" id="MobiDB-lite"/>
    </source>
</evidence>
<dbReference type="EMBL" id="AM920431">
    <property type="protein sequence ID" value="CAP92959.1"/>
    <property type="molecule type" value="Genomic_DNA"/>
</dbReference>
<dbReference type="BioCyc" id="PCHR:PC16G02890-MONOMER"/>
<dbReference type="Proteomes" id="UP000000724">
    <property type="component" value="Contig Pc00c16"/>
</dbReference>
<evidence type="ECO:0000313" key="3">
    <source>
        <dbReference type="Proteomes" id="UP000000724"/>
    </source>
</evidence>
<organism evidence="2 3">
    <name type="scientific">Penicillium rubens (strain ATCC 28089 / DSM 1075 / NRRL 1951 / Wisconsin 54-1255)</name>
    <name type="common">Penicillium chrysogenum</name>
    <dbReference type="NCBI Taxonomy" id="500485"/>
    <lineage>
        <taxon>Eukaryota</taxon>
        <taxon>Fungi</taxon>
        <taxon>Dikarya</taxon>
        <taxon>Ascomycota</taxon>
        <taxon>Pezizomycotina</taxon>
        <taxon>Eurotiomycetes</taxon>
        <taxon>Eurotiomycetidae</taxon>
        <taxon>Eurotiales</taxon>
        <taxon>Aspergillaceae</taxon>
        <taxon>Penicillium</taxon>
        <taxon>Penicillium chrysogenum species complex</taxon>
    </lineage>
</organism>
<dbReference type="OrthoDB" id="4364054at2759"/>
<dbReference type="HOGENOM" id="CLU_072091_1_0_1"/>
<feature type="compositionally biased region" description="Basic residues" evidence="1">
    <location>
        <begin position="7"/>
        <end position="20"/>
    </location>
</feature>
<evidence type="ECO:0000313" key="2">
    <source>
        <dbReference type="EMBL" id="CAP92959.1"/>
    </source>
</evidence>
<protein>
    <submittedName>
        <fullName evidence="2">Pc16g02890 protein</fullName>
    </submittedName>
</protein>
<keyword evidence="3" id="KW-1185">Reference proteome</keyword>
<accession>B6H7K3</accession>